<evidence type="ECO:0000259" key="2">
    <source>
        <dbReference type="Pfam" id="PF13478"/>
    </source>
</evidence>
<evidence type="ECO:0000313" key="4">
    <source>
        <dbReference type="EMBL" id="MDO7858604.1"/>
    </source>
</evidence>
<evidence type="ECO:0000313" key="3">
    <source>
        <dbReference type="EMBL" id="MDG4698474.1"/>
    </source>
</evidence>
<dbReference type="Proteomes" id="UP001156701">
    <property type="component" value="Unassembled WGS sequence"/>
</dbReference>
<name>A0AA42FPQ2_9GAMM</name>
<sequence length="336" mass="36763">MLREDVSVISQAVVWIKEGPIWLCTVLNTYGSSPRSPGSLLVARSDGQYSGSLSGGCIEEDFIQRIKQTEYTDSSQVVRYGRGGIEAKVNLPCEGSLDVLIEYLPNNEKSLNYLIEIQNALLGYSAIIKKVTLPQPGVINTVKDIEFSTQIERDGHDIQLYIAAPPKLIIAGISTVGAYCANFALTLGFEVIICDHRNDELSRFSQQIPSQIETIPVFPARYLEEKGCSPNSAIVSLTHDPRIDDLTLMEAVNTDAFYIGAMGSVRTSARRRERLVETGGMSVDEIKRIHAPIGIPIGSKTPPEIALAIMADIVAYKNGVNLSNQVCDKKKLMTTA</sequence>
<proteinExistence type="predicted"/>
<dbReference type="PANTHER" id="PTHR30388">
    <property type="entry name" value="ALDEHYDE OXIDOREDUCTASE MOLYBDENUM COFACTOR ASSEMBLY PROTEIN"/>
    <property type="match status" value="1"/>
</dbReference>
<comment type="caution">
    <text evidence="3">The sequence shown here is derived from an EMBL/GenBank/DDBJ whole genome shotgun (WGS) entry which is preliminary data.</text>
</comment>
<reference evidence="4" key="3">
    <citation type="journal article" date="2024" name="Int. J. Antimicrob. Agents">
        <title>Identification of a novel Providencia species showing multi-drug-resistant in three patients with hospital-acquired infection.</title>
        <authorList>
            <person name="Yang W."/>
            <person name="Chen J."/>
            <person name="Yang F."/>
            <person name="Ji P."/>
            <person name="Shen S."/>
            <person name="Yin D."/>
            <person name="Hu F."/>
        </authorList>
    </citation>
    <scope>NUCLEOTIDE SEQUENCE</scope>
    <source>
        <strain evidence="4">CRE-138-0111</strain>
    </source>
</reference>
<reference evidence="4" key="2">
    <citation type="submission" date="2023-07" db="EMBL/GenBank/DDBJ databases">
        <authorList>
            <person name="Yang W."/>
            <person name="Chen J."/>
            <person name="Ji P."/>
            <person name="Hu F."/>
        </authorList>
    </citation>
    <scope>NUCLEOTIDE SEQUENCE</scope>
    <source>
        <strain evidence="4">CRE-138-0111</strain>
    </source>
</reference>
<keyword evidence="6" id="KW-1185">Reference proteome</keyword>
<dbReference type="Pfam" id="PF02625">
    <property type="entry name" value="XdhC_CoxI"/>
    <property type="match status" value="1"/>
</dbReference>
<evidence type="ECO:0000259" key="1">
    <source>
        <dbReference type="Pfam" id="PF02625"/>
    </source>
</evidence>
<dbReference type="PANTHER" id="PTHR30388:SF4">
    <property type="entry name" value="MOLYBDENUM COFACTOR INSERTION CHAPERONE PAOD"/>
    <property type="match status" value="1"/>
</dbReference>
<feature type="domain" description="XdhC- CoxI" evidence="1">
    <location>
        <begin position="18"/>
        <end position="81"/>
    </location>
</feature>
<evidence type="ECO:0000313" key="5">
    <source>
        <dbReference type="Proteomes" id="UP001156701"/>
    </source>
</evidence>
<dbReference type="Gene3D" id="3.40.50.720">
    <property type="entry name" value="NAD(P)-binding Rossmann-like Domain"/>
    <property type="match status" value="1"/>
</dbReference>
<dbReference type="Proteomes" id="UP001176478">
    <property type="component" value="Unassembled WGS sequence"/>
</dbReference>
<dbReference type="RefSeq" id="WP_166687238.1">
    <property type="nucleotide sequence ID" value="NZ_JARRYG010000027.1"/>
</dbReference>
<dbReference type="EMBL" id="JARRYG010000027">
    <property type="protein sequence ID" value="MDG4698474.1"/>
    <property type="molecule type" value="Genomic_DNA"/>
</dbReference>
<accession>A0AA42FPQ2</accession>
<dbReference type="Pfam" id="PF13478">
    <property type="entry name" value="XdhC_C"/>
    <property type="match status" value="1"/>
</dbReference>
<evidence type="ECO:0000313" key="6">
    <source>
        <dbReference type="Proteomes" id="UP001176478"/>
    </source>
</evidence>
<dbReference type="AlphaFoldDB" id="A0AA42FPQ2"/>
<reference evidence="3" key="1">
    <citation type="submission" date="2023-03" db="EMBL/GenBank/DDBJ databases">
        <title>a new species belonging to Providencia genus.</title>
        <authorList>
            <person name="Yang W."/>
            <person name="Hu F."/>
            <person name="Shen S."/>
            <person name="Ding L."/>
            <person name="Yin D."/>
        </authorList>
    </citation>
    <scope>NUCLEOTIDE SEQUENCE</scope>
    <source>
        <strain evidence="3">CRE-3FA-0001</strain>
    </source>
</reference>
<dbReference type="EMBL" id="JAUQTG010000016">
    <property type="protein sequence ID" value="MDO7858604.1"/>
    <property type="molecule type" value="Genomic_DNA"/>
</dbReference>
<organism evidence="3 5">
    <name type="scientific">Providencia huashanensis</name>
    <dbReference type="NCBI Taxonomy" id="3037798"/>
    <lineage>
        <taxon>Bacteria</taxon>
        <taxon>Pseudomonadati</taxon>
        <taxon>Pseudomonadota</taxon>
        <taxon>Gammaproteobacteria</taxon>
        <taxon>Enterobacterales</taxon>
        <taxon>Morganellaceae</taxon>
        <taxon>Providencia</taxon>
    </lineage>
</organism>
<protein>
    <submittedName>
        <fullName evidence="3">XdhC family protein</fullName>
    </submittedName>
</protein>
<dbReference type="InterPro" id="IPR027051">
    <property type="entry name" value="XdhC_Rossmann_dom"/>
</dbReference>
<gene>
    <name evidence="3" type="ORF">P7V44_19815</name>
    <name evidence="4" type="ORF">Q5E86_20125</name>
</gene>
<dbReference type="InterPro" id="IPR052698">
    <property type="entry name" value="MoCofactor_Util/Proc"/>
</dbReference>
<feature type="domain" description="XdhC Rossmann" evidence="2">
    <location>
        <begin position="168"/>
        <end position="313"/>
    </location>
</feature>
<dbReference type="InterPro" id="IPR003777">
    <property type="entry name" value="XdhC_CoxI"/>
</dbReference>